<accession>A0ABT6TBF1</accession>
<evidence type="ECO:0000313" key="6">
    <source>
        <dbReference type="EMBL" id="MDI4643985.1"/>
    </source>
</evidence>
<dbReference type="RefSeq" id="WP_282907018.1">
    <property type="nucleotide sequence ID" value="NZ_JAGRPV010000001.1"/>
</dbReference>
<dbReference type="PANTHER" id="PTHR43201">
    <property type="entry name" value="ACYL-COA SYNTHETASE"/>
    <property type="match status" value="1"/>
</dbReference>
<dbReference type="Pfam" id="PF00501">
    <property type="entry name" value="AMP-binding"/>
    <property type="match status" value="1"/>
</dbReference>
<keyword evidence="3" id="KW-0812">Transmembrane</keyword>
<name>A0ABT6TBF1_9BACL</name>
<evidence type="ECO:0000256" key="2">
    <source>
        <dbReference type="ARBA" id="ARBA00022598"/>
    </source>
</evidence>
<feature type="domain" description="AMP-binding enzyme C-terminal" evidence="5">
    <location>
        <begin position="495"/>
        <end position="570"/>
    </location>
</feature>
<evidence type="ECO:0000256" key="3">
    <source>
        <dbReference type="SAM" id="Phobius"/>
    </source>
</evidence>
<gene>
    <name evidence="6" type="ORF">KB449_03395</name>
</gene>
<keyword evidence="7" id="KW-1185">Reference proteome</keyword>
<proteinExistence type="inferred from homology"/>
<keyword evidence="3" id="KW-1133">Transmembrane helix</keyword>
<dbReference type="InterPro" id="IPR000873">
    <property type="entry name" value="AMP-dep_synth/lig_dom"/>
</dbReference>
<dbReference type="Proteomes" id="UP001161691">
    <property type="component" value="Unassembled WGS sequence"/>
</dbReference>
<evidence type="ECO:0000313" key="7">
    <source>
        <dbReference type="Proteomes" id="UP001161691"/>
    </source>
</evidence>
<comment type="similarity">
    <text evidence="1">Belongs to the ATP-dependent AMP-binding enzyme family.</text>
</comment>
<dbReference type="Gene3D" id="3.30.300.30">
    <property type="match status" value="1"/>
</dbReference>
<sequence>MKDRAWTAPRDTVPELLRNRARRSPNDIAFSFPGFDQHYDWRTIWEEVRRLSEGMLSLGIRPGDRVALLMQGRIELVLLIFASACIGAVAVPLNTYSKKEELRALLADCKPAALLLDKEGQRQSYVTMVAELLAETGGAQGHHAECPVPRHLFVLAERAEVRAPFRAYAELAEEAAKVGPQAFGNAAAGRDLRDPLVLLYTSGTSGKPKGVLRSTASFMTAARSPKRTGPASALLIRLTDRLTRKLSVMSLLPLYHMGGFGTIFTALKACSIRIVMLSHYSPNSALAFIERFKCRVLIGTPFMIEQMLSSEARDKHDLRSLLGLVFTSSAVDRRVLDRIARELHIYFFMVSYGSTEAGAVANGVCITDRKPHPVLSPLYGLFMQSKLVSGFIGLQQFMSCEYSLAGKVDKNVEVAIVDAETGARLPAGEQGEIRIRSHRVMRYAGQSDAEDAGPSADGWFRSGDLGYLDASGHLIVTGRIKRIISRGGEKISPVEIEHALLKLPGVEAAFVVGVPDDKYGEQVCACIVPRRDATLITEKIRHDLAGMLSAFKIPAHILYVPYLPMSPTGKIAVADVRGLALAQLGEPAESRRNA</sequence>
<dbReference type="InterPro" id="IPR020845">
    <property type="entry name" value="AMP-binding_CS"/>
</dbReference>
<reference evidence="6" key="1">
    <citation type="submission" date="2023-04" db="EMBL/GenBank/DDBJ databases">
        <title>Comparative genomic analysis of Cohnella hashimotonis sp. nov., isolated from the International Space Station.</title>
        <authorList>
            <person name="Venkateswaran K."/>
            <person name="Simpson A."/>
        </authorList>
    </citation>
    <scope>NUCLEOTIDE SEQUENCE</scope>
    <source>
        <strain evidence="6">F6_2S_P_1</strain>
    </source>
</reference>
<dbReference type="InterPro" id="IPR042099">
    <property type="entry name" value="ANL_N_sf"/>
</dbReference>
<evidence type="ECO:0000259" key="5">
    <source>
        <dbReference type="Pfam" id="PF13193"/>
    </source>
</evidence>
<organism evidence="6 7">
    <name type="scientific">Cohnella hashimotonis</name>
    <dbReference type="NCBI Taxonomy" id="2826895"/>
    <lineage>
        <taxon>Bacteria</taxon>
        <taxon>Bacillati</taxon>
        <taxon>Bacillota</taxon>
        <taxon>Bacilli</taxon>
        <taxon>Bacillales</taxon>
        <taxon>Paenibacillaceae</taxon>
        <taxon>Cohnella</taxon>
    </lineage>
</organism>
<dbReference type="Gene3D" id="3.40.50.12780">
    <property type="entry name" value="N-terminal domain of ligase-like"/>
    <property type="match status" value="1"/>
</dbReference>
<dbReference type="Pfam" id="PF13193">
    <property type="entry name" value="AMP-binding_C"/>
    <property type="match status" value="1"/>
</dbReference>
<keyword evidence="3" id="KW-0472">Membrane</keyword>
<evidence type="ECO:0000259" key="4">
    <source>
        <dbReference type="Pfam" id="PF00501"/>
    </source>
</evidence>
<dbReference type="SUPFAM" id="SSF56801">
    <property type="entry name" value="Acetyl-CoA synthetase-like"/>
    <property type="match status" value="1"/>
</dbReference>
<dbReference type="EMBL" id="JAGRPV010000001">
    <property type="protein sequence ID" value="MDI4643985.1"/>
    <property type="molecule type" value="Genomic_DNA"/>
</dbReference>
<dbReference type="InterPro" id="IPR045851">
    <property type="entry name" value="AMP-bd_C_sf"/>
</dbReference>
<comment type="caution">
    <text evidence="6">The sequence shown here is derived from an EMBL/GenBank/DDBJ whole genome shotgun (WGS) entry which is preliminary data.</text>
</comment>
<dbReference type="InterPro" id="IPR025110">
    <property type="entry name" value="AMP-bd_C"/>
</dbReference>
<keyword evidence="2" id="KW-0436">Ligase</keyword>
<feature type="domain" description="AMP-dependent synthetase/ligase" evidence="4">
    <location>
        <begin position="18"/>
        <end position="442"/>
    </location>
</feature>
<protein>
    <submittedName>
        <fullName evidence="6">Class I adenylate-forming enzyme family protein</fullName>
    </submittedName>
</protein>
<evidence type="ECO:0000256" key="1">
    <source>
        <dbReference type="ARBA" id="ARBA00006432"/>
    </source>
</evidence>
<dbReference type="PANTHER" id="PTHR43201:SF5">
    <property type="entry name" value="MEDIUM-CHAIN ACYL-COA LIGASE ACSF2, MITOCHONDRIAL"/>
    <property type="match status" value="1"/>
</dbReference>
<feature type="transmembrane region" description="Helical" evidence="3">
    <location>
        <begin position="76"/>
        <end position="96"/>
    </location>
</feature>
<dbReference type="PROSITE" id="PS00455">
    <property type="entry name" value="AMP_BINDING"/>
    <property type="match status" value="1"/>
</dbReference>